<feature type="transmembrane region" description="Helical" evidence="1">
    <location>
        <begin position="130"/>
        <end position="149"/>
    </location>
</feature>
<keyword evidence="1" id="KW-0472">Membrane</keyword>
<dbReference type="EMBL" id="PDCK01000042">
    <property type="protein sequence ID" value="PRQ40844.1"/>
    <property type="molecule type" value="Genomic_DNA"/>
</dbReference>
<keyword evidence="1" id="KW-0812">Transmembrane</keyword>
<sequence length="293" mass="33711">MLSQVLVGLAIWAKATEPTNIRAGPNRFGPKIRLTDFSTLLSRTESQLRVGYGMQILIPSVYRTDRIYVYNRIAYKMCKTSQDIGVEPLTSCTKSTPLSHSSTRCSYYNMHKLYIYSLIHHIIKTKQLQLDLPSFIVFFFLSLYFLIFFPPPLLISSSITVFFFISSIIIFFFLFDCHTTRNLQSSTSPIIFFFLVYKSQPQALNSIQPQNPQFHDSISSTNRSITLIFNPTPKTQLDSLLTGFAISLLIRPRTMTMEIEDGANESNAEVSKREKARLVYYWEPVHYCGSIHY</sequence>
<name>A0A2P6R354_ROSCH</name>
<proteinExistence type="predicted"/>
<protein>
    <submittedName>
        <fullName evidence="2">Uncharacterized protein</fullName>
    </submittedName>
</protein>
<reference evidence="2 3" key="1">
    <citation type="journal article" date="2018" name="Nat. Genet.">
        <title>The Rosa genome provides new insights in the design of modern roses.</title>
        <authorList>
            <person name="Bendahmane M."/>
        </authorList>
    </citation>
    <scope>NUCLEOTIDE SEQUENCE [LARGE SCALE GENOMIC DNA]</scope>
    <source>
        <strain evidence="3">cv. Old Blush</strain>
    </source>
</reference>
<accession>A0A2P6R354</accession>
<comment type="caution">
    <text evidence="2">The sequence shown here is derived from an EMBL/GenBank/DDBJ whole genome shotgun (WGS) entry which is preliminary data.</text>
</comment>
<dbReference type="Gramene" id="PRQ40844">
    <property type="protein sequence ID" value="PRQ40844"/>
    <property type="gene ID" value="RchiOBHm_Chr4g0440491"/>
</dbReference>
<evidence type="ECO:0000313" key="2">
    <source>
        <dbReference type="EMBL" id="PRQ40844.1"/>
    </source>
</evidence>
<dbReference type="AlphaFoldDB" id="A0A2P6R354"/>
<organism evidence="2 3">
    <name type="scientific">Rosa chinensis</name>
    <name type="common">China rose</name>
    <dbReference type="NCBI Taxonomy" id="74649"/>
    <lineage>
        <taxon>Eukaryota</taxon>
        <taxon>Viridiplantae</taxon>
        <taxon>Streptophyta</taxon>
        <taxon>Embryophyta</taxon>
        <taxon>Tracheophyta</taxon>
        <taxon>Spermatophyta</taxon>
        <taxon>Magnoliopsida</taxon>
        <taxon>eudicotyledons</taxon>
        <taxon>Gunneridae</taxon>
        <taxon>Pentapetalae</taxon>
        <taxon>rosids</taxon>
        <taxon>fabids</taxon>
        <taxon>Rosales</taxon>
        <taxon>Rosaceae</taxon>
        <taxon>Rosoideae</taxon>
        <taxon>Rosoideae incertae sedis</taxon>
        <taxon>Rosa</taxon>
    </lineage>
</organism>
<gene>
    <name evidence="2" type="ORF">RchiOBHm_Chr4g0440491</name>
</gene>
<evidence type="ECO:0000256" key="1">
    <source>
        <dbReference type="SAM" id="Phobius"/>
    </source>
</evidence>
<feature type="transmembrane region" description="Helical" evidence="1">
    <location>
        <begin position="155"/>
        <end position="175"/>
    </location>
</feature>
<keyword evidence="3" id="KW-1185">Reference proteome</keyword>
<evidence type="ECO:0000313" key="3">
    <source>
        <dbReference type="Proteomes" id="UP000238479"/>
    </source>
</evidence>
<dbReference type="Proteomes" id="UP000238479">
    <property type="component" value="Chromosome 4"/>
</dbReference>
<keyword evidence="1" id="KW-1133">Transmembrane helix</keyword>